<evidence type="ECO:0000313" key="3">
    <source>
        <dbReference type="Proteomes" id="UP000053024"/>
    </source>
</evidence>
<dbReference type="Proteomes" id="UP000053024">
    <property type="component" value="Unassembled WGS sequence"/>
</dbReference>
<dbReference type="RefSeq" id="WP_061918013.1">
    <property type="nucleotide sequence ID" value="NZ_JBEYBH010000010.1"/>
</dbReference>
<keyword evidence="3" id="KW-1185">Reference proteome</keyword>
<dbReference type="OrthoDB" id="4233893at2"/>
<name>A0A101TA64_9ACTN</name>
<feature type="transmembrane region" description="Helical" evidence="1">
    <location>
        <begin position="6"/>
        <end position="28"/>
    </location>
</feature>
<accession>A0A101TA64</accession>
<keyword evidence="1" id="KW-1133">Transmembrane helix</keyword>
<protein>
    <submittedName>
        <fullName evidence="2">Uncharacterized protein</fullName>
    </submittedName>
</protein>
<gene>
    <name evidence="2" type="ORF">AQJ66_06790</name>
</gene>
<comment type="caution">
    <text evidence="2">The sequence shown here is derived from an EMBL/GenBank/DDBJ whole genome shotgun (WGS) entry which is preliminary data.</text>
</comment>
<dbReference type="STRING" id="285568.AQJ66_06790"/>
<evidence type="ECO:0000256" key="1">
    <source>
        <dbReference type="SAM" id="Phobius"/>
    </source>
</evidence>
<reference evidence="2 3" key="1">
    <citation type="submission" date="2015-10" db="EMBL/GenBank/DDBJ databases">
        <title>Draft genome sequence of Streptomyces bungoensis DSM 41781, type strain for the species Streptomyces bungoensis.</title>
        <authorList>
            <person name="Ruckert C."/>
            <person name="Winkler A."/>
            <person name="Kalinowski J."/>
            <person name="Kampfer P."/>
            <person name="Glaeser S."/>
        </authorList>
    </citation>
    <scope>NUCLEOTIDE SEQUENCE [LARGE SCALE GENOMIC DNA]</scope>
    <source>
        <strain evidence="2 3">DSM 41781</strain>
    </source>
</reference>
<organism evidence="2 3">
    <name type="scientific">Streptomyces bungoensis</name>
    <dbReference type="NCBI Taxonomy" id="285568"/>
    <lineage>
        <taxon>Bacteria</taxon>
        <taxon>Bacillati</taxon>
        <taxon>Actinomycetota</taxon>
        <taxon>Actinomycetes</taxon>
        <taxon>Kitasatosporales</taxon>
        <taxon>Streptomycetaceae</taxon>
        <taxon>Streptomyces</taxon>
    </lineage>
</organism>
<keyword evidence="1" id="KW-0472">Membrane</keyword>
<proteinExistence type="predicted"/>
<dbReference type="AlphaFoldDB" id="A0A101TA64"/>
<dbReference type="EMBL" id="LMWX01000010">
    <property type="protein sequence ID" value="KUN88542.1"/>
    <property type="molecule type" value="Genomic_DNA"/>
</dbReference>
<evidence type="ECO:0000313" key="2">
    <source>
        <dbReference type="EMBL" id="KUN88542.1"/>
    </source>
</evidence>
<keyword evidence="1" id="KW-0812">Transmembrane</keyword>
<sequence>MTTLNTALAWLGGVLSGGFVGAMAHYAVRSLGQRHRDEVSGLQAQRQAVHHHARRVYEAREWVAGLPQSVDGPHSPEGRQALQAEAIRRSDECHATWETVQRDIDSDEVRAAMATLDEEVVSVLRQVAKGNFSPDLDPLVASFDELAAAAKHRLTTDLSPRPAKVATVFRGRRG</sequence>